<organism evidence="2 3">
    <name type="scientific">Cichlidogyrus casuarinus</name>
    <dbReference type="NCBI Taxonomy" id="1844966"/>
    <lineage>
        <taxon>Eukaryota</taxon>
        <taxon>Metazoa</taxon>
        <taxon>Spiralia</taxon>
        <taxon>Lophotrochozoa</taxon>
        <taxon>Platyhelminthes</taxon>
        <taxon>Monogenea</taxon>
        <taxon>Monopisthocotylea</taxon>
        <taxon>Dactylogyridea</taxon>
        <taxon>Ancyrocephalidae</taxon>
        <taxon>Cichlidogyrus</taxon>
    </lineage>
</organism>
<evidence type="ECO:0000313" key="3">
    <source>
        <dbReference type="Proteomes" id="UP001626550"/>
    </source>
</evidence>
<dbReference type="AlphaFoldDB" id="A0ABD2QES2"/>
<dbReference type="EMBL" id="JBJKFK010000293">
    <property type="protein sequence ID" value="KAL3318055.1"/>
    <property type="molecule type" value="Genomic_DNA"/>
</dbReference>
<gene>
    <name evidence="2" type="ORF">Ciccas_003287</name>
</gene>
<evidence type="ECO:0000256" key="1">
    <source>
        <dbReference type="SAM" id="MobiDB-lite"/>
    </source>
</evidence>
<dbReference type="Proteomes" id="UP001626550">
    <property type="component" value="Unassembled WGS sequence"/>
</dbReference>
<accession>A0ABD2QES2</accession>
<feature type="region of interest" description="Disordered" evidence="1">
    <location>
        <begin position="1"/>
        <end position="27"/>
    </location>
</feature>
<reference evidence="2 3" key="1">
    <citation type="submission" date="2024-11" db="EMBL/GenBank/DDBJ databases">
        <title>Adaptive evolution of stress response genes in parasites aligns with host niche diversity.</title>
        <authorList>
            <person name="Hahn C."/>
            <person name="Resl P."/>
        </authorList>
    </citation>
    <scope>NUCLEOTIDE SEQUENCE [LARGE SCALE GENOMIC DNA]</scope>
    <source>
        <strain evidence="2">EGGRZ-B1_66</strain>
        <tissue evidence="2">Body</tissue>
    </source>
</reference>
<protein>
    <submittedName>
        <fullName evidence="2">Uncharacterized protein</fullName>
    </submittedName>
</protein>
<comment type="caution">
    <text evidence="2">The sequence shown here is derived from an EMBL/GenBank/DDBJ whole genome shotgun (WGS) entry which is preliminary data.</text>
</comment>
<sequence>MPPSLYDDLDDVAKKPMVSDSSKPAPNVGLRVTGNWSDDHATKSFNSDLKMMQAQLAARKAAQMTKNAQTTVLPSTAVLTSSSSAEGSYRFNQRTGKMEKITVANTAACVIGGVFGELSIPFAGVENEYNPLTPNDYEKMVATRREETQSTLVSNIFDFIAKNTPEKSDLS</sequence>
<evidence type="ECO:0000313" key="2">
    <source>
        <dbReference type="EMBL" id="KAL3318055.1"/>
    </source>
</evidence>
<name>A0ABD2QES2_9PLAT</name>
<proteinExistence type="predicted"/>
<keyword evidence="3" id="KW-1185">Reference proteome</keyword>